<evidence type="ECO:0000259" key="3">
    <source>
        <dbReference type="PROSITE" id="PS51109"/>
    </source>
</evidence>
<dbReference type="PANTHER" id="PTHR39160">
    <property type="entry name" value="CELL WALL-BINDING PROTEIN YOCH"/>
    <property type="match status" value="1"/>
</dbReference>
<dbReference type="Pfam" id="PF03990">
    <property type="entry name" value="DUF348"/>
    <property type="match status" value="1"/>
</dbReference>
<dbReference type="SUPFAM" id="SSF50685">
    <property type="entry name" value="Barwin-like endoglucanases"/>
    <property type="match status" value="1"/>
</dbReference>
<proteinExistence type="predicted"/>
<name>A0A9E2F620_PSYF1</name>
<dbReference type="Gene3D" id="2.40.40.10">
    <property type="entry name" value="RlpA-like domain"/>
    <property type="match status" value="1"/>
</dbReference>
<dbReference type="InterPro" id="IPR010611">
    <property type="entry name" value="3D_dom"/>
</dbReference>
<dbReference type="GO" id="GO:0019867">
    <property type="term" value="C:outer membrane"/>
    <property type="evidence" value="ECO:0007669"/>
    <property type="project" value="InterPro"/>
</dbReference>
<dbReference type="CDD" id="cd22786">
    <property type="entry name" value="DPBB_YuiC-like"/>
    <property type="match status" value="1"/>
</dbReference>
<evidence type="ECO:0000313" key="4">
    <source>
        <dbReference type="EMBL" id="MBT9144915.1"/>
    </source>
</evidence>
<dbReference type="PROSITE" id="PS51109">
    <property type="entry name" value="G5"/>
    <property type="match status" value="1"/>
</dbReference>
<dbReference type="GO" id="GO:0009254">
    <property type="term" value="P:peptidoglycan turnover"/>
    <property type="evidence" value="ECO:0007669"/>
    <property type="project" value="InterPro"/>
</dbReference>
<dbReference type="Pfam" id="PF07501">
    <property type="entry name" value="G5"/>
    <property type="match status" value="1"/>
</dbReference>
<organism evidence="4 5">
    <name type="scientific">Psychracetigena formicireducens</name>
    <dbReference type="NCBI Taxonomy" id="2986056"/>
    <lineage>
        <taxon>Bacteria</taxon>
        <taxon>Bacillati</taxon>
        <taxon>Candidatus Lithacetigenota</taxon>
        <taxon>Candidatus Psychracetigena</taxon>
    </lineage>
</organism>
<reference evidence="4 5" key="1">
    <citation type="journal article" date="2021" name="bioRxiv">
        <title>Unique metabolic strategies in Hadean analogues reveal hints for primordial physiology.</title>
        <authorList>
            <person name="Nobu M.K."/>
            <person name="Nakai R."/>
            <person name="Tamazawa S."/>
            <person name="Mori H."/>
            <person name="Toyoda A."/>
            <person name="Ijiri A."/>
            <person name="Suzuki S."/>
            <person name="Kurokawa K."/>
            <person name="Kamagata Y."/>
            <person name="Tamaki H."/>
        </authorList>
    </citation>
    <scope>NUCLEOTIDE SEQUENCE [LARGE SCALE GENOMIC DNA]</scope>
    <source>
        <strain evidence="4">BS525</strain>
    </source>
</reference>
<dbReference type="SMART" id="SM01208">
    <property type="entry name" value="G5"/>
    <property type="match status" value="1"/>
</dbReference>
<dbReference type="PANTHER" id="PTHR39160:SF4">
    <property type="entry name" value="RESUSCITATION-PROMOTING FACTOR RPFB"/>
    <property type="match status" value="1"/>
</dbReference>
<dbReference type="Gene3D" id="2.20.230.10">
    <property type="entry name" value="Resuscitation-promoting factor rpfb"/>
    <property type="match status" value="1"/>
</dbReference>
<dbReference type="InterPro" id="IPR051933">
    <property type="entry name" value="Resuscitation_pf_RpfB"/>
</dbReference>
<evidence type="ECO:0000256" key="2">
    <source>
        <dbReference type="SAM" id="Phobius"/>
    </source>
</evidence>
<dbReference type="Pfam" id="PF06725">
    <property type="entry name" value="3D"/>
    <property type="match status" value="1"/>
</dbReference>
<dbReference type="Proteomes" id="UP000811545">
    <property type="component" value="Unassembled WGS sequence"/>
</dbReference>
<feature type="domain" description="G5" evidence="3">
    <location>
        <begin position="137"/>
        <end position="217"/>
    </location>
</feature>
<sequence>MDLLLREGSDKKNKLITVYLTLILLIAITFPSNLLVLVSGEEKGNIEFQFLVGNKDRIIQDLEQAGYIAEENQGVIFPAKTESNVVNLNVDNKTISFFTSEKTVSEVVNSRNIPIRPKDRIFPPPETKISAYNNISIVRVEEKVVVTTVKIPPPRQLVNSSEVALGKTVVLDLGRPGLKEITTKKVYIEGKLVEAHKISERVISFPKPLIYAVGGAVFRGDFIKKFTLLATAYGPPTVDRHVPSWITASGRRVRYGLVAVDPKVIPLGSKLWVENYGFAIAADTGRLIKGHRIDLFFFKSLRELNIFGRRYVTVYLLELPPPRKNPTSKTS</sequence>
<dbReference type="InterPro" id="IPR011098">
    <property type="entry name" value="G5_dom"/>
</dbReference>
<dbReference type="EMBL" id="QLTW01000031">
    <property type="protein sequence ID" value="MBT9144915.1"/>
    <property type="molecule type" value="Genomic_DNA"/>
</dbReference>
<accession>A0A9E2F620</accession>
<comment type="caution">
    <text evidence="4">The sequence shown here is derived from an EMBL/GenBank/DDBJ whole genome shotgun (WGS) entry which is preliminary data.</text>
</comment>
<gene>
    <name evidence="4" type="primary">yocH</name>
    <name evidence="4" type="ORF">DDT42_00771</name>
</gene>
<dbReference type="AlphaFoldDB" id="A0A9E2F620"/>
<dbReference type="GO" id="GO:0004553">
    <property type="term" value="F:hydrolase activity, hydrolyzing O-glycosyl compounds"/>
    <property type="evidence" value="ECO:0007669"/>
    <property type="project" value="InterPro"/>
</dbReference>
<dbReference type="InterPro" id="IPR036908">
    <property type="entry name" value="RlpA-like_sf"/>
</dbReference>
<keyword evidence="2" id="KW-0472">Membrane</keyword>
<feature type="transmembrane region" description="Helical" evidence="2">
    <location>
        <begin position="16"/>
        <end position="38"/>
    </location>
</feature>
<protein>
    <submittedName>
        <fullName evidence="4">Cell wall-binding protein YocH</fullName>
    </submittedName>
</protein>
<keyword evidence="2" id="KW-0812">Transmembrane</keyword>
<keyword evidence="1" id="KW-0732">Signal</keyword>
<evidence type="ECO:0000313" key="5">
    <source>
        <dbReference type="Proteomes" id="UP000811545"/>
    </source>
</evidence>
<evidence type="ECO:0000256" key="1">
    <source>
        <dbReference type="ARBA" id="ARBA00022729"/>
    </source>
</evidence>
<keyword evidence="2" id="KW-1133">Transmembrane helix</keyword>
<dbReference type="InterPro" id="IPR007137">
    <property type="entry name" value="DUF348"/>
</dbReference>